<proteinExistence type="predicted"/>
<dbReference type="EMBL" id="GBRH01237206">
    <property type="protein sequence ID" value="JAD60689.1"/>
    <property type="molecule type" value="Transcribed_RNA"/>
</dbReference>
<organism evidence="1">
    <name type="scientific">Arundo donax</name>
    <name type="common">Giant reed</name>
    <name type="synonym">Donax arundinaceus</name>
    <dbReference type="NCBI Taxonomy" id="35708"/>
    <lineage>
        <taxon>Eukaryota</taxon>
        <taxon>Viridiplantae</taxon>
        <taxon>Streptophyta</taxon>
        <taxon>Embryophyta</taxon>
        <taxon>Tracheophyta</taxon>
        <taxon>Spermatophyta</taxon>
        <taxon>Magnoliopsida</taxon>
        <taxon>Liliopsida</taxon>
        <taxon>Poales</taxon>
        <taxon>Poaceae</taxon>
        <taxon>PACMAD clade</taxon>
        <taxon>Arundinoideae</taxon>
        <taxon>Arundineae</taxon>
        <taxon>Arundo</taxon>
    </lineage>
</organism>
<reference evidence="1" key="1">
    <citation type="submission" date="2014-09" db="EMBL/GenBank/DDBJ databases">
        <authorList>
            <person name="Magalhaes I.L.F."/>
            <person name="Oliveira U."/>
            <person name="Santos F.R."/>
            <person name="Vidigal T.H.D.A."/>
            <person name="Brescovit A.D."/>
            <person name="Santos A.J."/>
        </authorList>
    </citation>
    <scope>NUCLEOTIDE SEQUENCE</scope>
    <source>
        <tissue evidence="1">Shoot tissue taken approximately 20 cm above the soil surface</tissue>
    </source>
</reference>
<name>A0A0A9B9R3_ARUDO</name>
<sequence>MRSCFGDCLPTVRRNAQRNETASRVHLLICLTTPWTVKSNSSPRIKKPHFGDLDRWALWGTGAPSC</sequence>
<accession>A0A0A9B9R3</accession>
<reference evidence="1" key="2">
    <citation type="journal article" date="2015" name="Data Brief">
        <title>Shoot transcriptome of the giant reed, Arundo donax.</title>
        <authorList>
            <person name="Barrero R.A."/>
            <person name="Guerrero F.D."/>
            <person name="Moolhuijzen P."/>
            <person name="Goolsby J.A."/>
            <person name="Tidwell J."/>
            <person name="Bellgard S.E."/>
            <person name="Bellgard M.I."/>
        </authorList>
    </citation>
    <scope>NUCLEOTIDE SEQUENCE</scope>
    <source>
        <tissue evidence="1">Shoot tissue taken approximately 20 cm above the soil surface</tissue>
    </source>
</reference>
<evidence type="ECO:0000313" key="1">
    <source>
        <dbReference type="EMBL" id="JAD60689.1"/>
    </source>
</evidence>
<protein>
    <submittedName>
        <fullName evidence="1">Uncharacterized protein</fullName>
    </submittedName>
</protein>
<dbReference type="AlphaFoldDB" id="A0A0A9B9R3"/>